<gene>
    <name evidence="2" type="ORF">GCM10025791_20240</name>
</gene>
<dbReference type="AlphaFoldDB" id="A0AAV3U1T9"/>
<evidence type="ECO:0000259" key="1">
    <source>
        <dbReference type="Pfam" id="PF03372"/>
    </source>
</evidence>
<keyword evidence="2" id="KW-0255">Endonuclease</keyword>
<keyword evidence="3" id="KW-1185">Reference proteome</keyword>
<dbReference type="GO" id="GO:0004519">
    <property type="term" value="F:endonuclease activity"/>
    <property type="evidence" value="ECO:0007669"/>
    <property type="project" value="UniProtKB-KW"/>
</dbReference>
<evidence type="ECO:0000313" key="2">
    <source>
        <dbReference type="EMBL" id="GAA4941718.1"/>
    </source>
</evidence>
<dbReference type="RefSeq" id="WP_345421087.1">
    <property type="nucleotide sequence ID" value="NZ_AP031496.1"/>
</dbReference>
<dbReference type="Pfam" id="PF03372">
    <property type="entry name" value="Exo_endo_phos"/>
    <property type="match status" value="1"/>
</dbReference>
<dbReference type="Gene3D" id="3.60.10.10">
    <property type="entry name" value="Endonuclease/exonuclease/phosphatase"/>
    <property type="match status" value="1"/>
</dbReference>
<proteinExistence type="predicted"/>
<sequence>MQDNGRKMPLFGVVCALLLCVSQWVNSMEKITEAQATAESSALTPTQLRIATFNVSMEATNYQTDQNEEASLALLEDALASGSHPQIRNIAEIIQRVRPDILLLNEFDYIPQQAKGIDQFKKRYLAVPQHSGLQPVDYPYAYIAPVNTGEPSPFDLSGDGKATGKGADAWGFGFYPGQYGMVVLSRYPIAADQVRSFQKFKWADMPGALKPVDPETGQSWYSAEAWPELRLSSKSLWDLPITVAGQTLHVLASHPTPPVFDGPEDRNGRRNHDEIRLLADYLSQAGYIYDDNGSKAPFSGQRFVILGDLNASVYSKDTLPGTLDQLFDHSAINASFTPTSKGAHQNAPGVAGAAEHTAAWKSRADYVLPSKQGWRIVDGGVFWPTQGSAEYRLVASRKASSDHRLVYLDLQITD</sequence>
<comment type="caution">
    <text evidence="2">The sequence shown here is derived from an EMBL/GenBank/DDBJ whole genome shotgun (WGS) entry which is preliminary data.</text>
</comment>
<protein>
    <submittedName>
        <fullName evidence="2">Endonuclease/exonuclease/phosphatase family protein</fullName>
    </submittedName>
</protein>
<organism evidence="2 3">
    <name type="scientific">Halioxenophilus aromaticivorans</name>
    <dbReference type="NCBI Taxonomy" id="1306992"/>
    <lineage>
        <taxon>Bacteria</taxon>
        <taxon>Pseudomonadati</taxon>
        <taxon>Pseudomonadota</taxon>
        <taxon>Gammaproteobacteria</taxon>
        <taxon>Alteromonadales</taxon>
        <taxon>Alteromonadaceae</taxon>
        <taxon>Halioxenophilus</taxon>
    </lineage>
</organism>
<evidence type="ECO:0000313" key="3">
    <source>
        <dbReference type="Proteomes" id="UP001409585"/>
    </source>
</evidence>
<reference evidence="3" key="1">
    <citation type="journal article" date="2019" name="Int. J. Syst. Evol. Microbiol.">
        <title>The Global Catalogue of Microorganisms (GCM) 10K type strain sequencing project: providing services to taxonomists for standard genome sequencing and annotation.</title>
        <authorList>
            <consortium name="The Broad Institute Genomics Platform"/>
            <consortium name="The Broad Institute Genome Sequencing Center for Infectious Disease"/>
            <person name="Wu L."/>
            <person name="Ma J."/>
        </authorList>
    </citation>
    <scope>NUCLEOTIDE SEQUENCE [LARGE SCALE GENOMIC DNA]</scope>
    <source>
        <strain evidence="3">JCM 19134</strain>
    </source>
</reference>
<dbReference type="EMBL" id="BAABLX010000012">
    <property type="protein sequence ID" value="GAA4941718.1"/>
    <property type="molecule type" value="Genomic_DNA"/>
</dbReference>
<accession>A0AAV3U1T9</accession>
<name>A0AAV3U1T9_9ALTE</name>
<dbReference type="Proteomes" id="UP001409585">
    <property type="component" value="Unassembled WGS sequence"/>
</dbReference>
<keyword evidence="2" id="KW-0378">Hydrolase</keyword>
<dbReference type="InterPro" id="IPR036691">
    <property type="entry name" value="Endo/exonu/phosph_ase_sf"/>
</dbReference>
<dbReference type="InterPro" id="IPR005135">
    <property type="entry name" value="Endo/exonuclease/phosphatase"/>
</dbReference>
<keyword evidence="2" id="KW-0540">Nuclease</keyword>
<dbReference type="SUPFAM" id="SSF56219">
    <property type="entry name" value="DNase I-like"/>
    <property type="match status" value="1"/>
</dbReference>
<feature type="domain" description="Endonuclease/exonuclease/phosphatase" evidence="1">
    <location>
        <begin position="51"/>
        <end position="403"/>
    </location>
</feature>